<dbReference type="Pfam" id="PF13440">
    <property type="entry name" value="Polysacc_synt_3"/>
    <property type="match status" value="1"/>
</dbReference>
<proteinExistence type="predicted"/>
<dbReference type="GO" id="GO:0005886">
    <property type="term" value="C:plasma membrane"/>
    <property type="evidence" value="ECO:0007669"/>
    <property type="project" value="UniProtKB-SubCell"/>
</dbReference>
<feature type="transmembrane region" description="Helical" evidence="6">
    <location>
        <begin position="36"/>
        <end position="56"/>
    </location>
</feature>
<feature type="transmembrane region" description="Helical" evidence="6">
    <location>
        <begin position="375"/>
        <end position="392"/>
    </location>
</feature>
<dbReference type="Proteomes" id="UP000078406">
    <property type="component" value="Unassembled WGS sequence"/>
</dbReference>
<feature type="transmembrane region" description="Helical" evidence="6">
    <location>
        <begin position="314"/>
        <end position="336"/>
    </location>
</feature>
<evidence type="ECO:0000256" key="2">
    <source>
        <dbReference type="ARBA" id="ARBA00022475"/>
    </source>
</evidence>
<feature type="transmembrane region" description="Helical" evidence="6">
    <location>
        <begin position="77"/>
        <end position="101"/>
    </location>
</feature>
<gene>
    <name evidence="7" type="ORF">APB76_08270</name>
</gene>
<feature type="transmembrane region" description="Helical" evidence="6">
    <location>
        <begin position="273"/>
        <end position="294"/>
    </location>
</feature>
<dbReference type="PANTHER" id="PTHR30250:SF11">
    <property type="entry name" value="O-ANTIGEN TRANSPORTER-RELATED"/>
    <property type="match status" value="1"/>
</dbReference>
<name>A0A177Y352_9VIBR</name>
<evidence type="ECO:0000256" key="5">
    <source>
        <dbReference type="ARBA" id="ARBA00023136"/>
    </source>
</evidence>
<evidence type="ECO:0000313" key="8">
    <source>
        <dbReference type="Proteomes" id="UP000078406"/>
    </source>
</evidence>
<evidence type="ECO:0000256" key="6">
    <source>
        <dbReference type="SAM" id="Phobius"/>
    </source>
</evidence>
<dbReference type="EMBL" id="LLEI02000021">
    <property type="protein sequence ID" value="OAJ95268.1"/>
    <property type="molecule type" value="Genomic_DNA"/>
</dbReference>
<evidence type="ECO:0000256" key="3">
    <source>
        <dbReference type="ARBA" id="ARBA00022692"/>
    </source>
</evidence>
<dbReference type="PANTHER" id="PTHR30250">
    <property type="entry name" value="PST FAMILY PREDICTED COLANIC ACID TRANSPORTER"/>
    <property type="match status" value="1"/>
</dbReference>
<keyword evidence="4 6" id="KW-1133">Transmembrane helix</keyword>
<feature type="transmembrane region" description="Helical" evidence="6">
    <location>
        <begin position="348"/>
        <end position="369"/>
    </location>
</feature>
<evidence type="ECO:0000313" key="7">
    <source>
        <dbReference type="EMBL" id="OAJ95268.1"/>
    </source>
</evidence>
<evidence type="ECO:0000256" key="1">
    <source>
        <dbReference type="ARBA" id="ARBA00004651"/>
    </source>
</evidence>
<keyword evidence="3 6" id="KW-0812">Transmembrane</keyword>
<feature type="transmembrane region" description="Helical" evidence="6">
    <location>
        <begin position="12"/>
        <end position="30"/>
    </location>
</feature>
<comment type="caution">
    <text evidence="7">The sequence shown here is derived from an EMBL/GenBank/DDBJ whole genome shotgun (WGS) entry which is preliminary data.</text>
</comment>
<dbReference type="AlphaFoldDB" id="A0A177Y352"/>
<keyword evidence="5 6" id="KW-0472">Membrane</keyword>
<dbReference type="InterPro" id="IPR050833">
    <property type="entry name" value="Poly_Biosynth_Transport"/>
</dbReference>
<comment type="subcellular location">
    <subcellularLocation>
        <location evidence="1">Cell membrane</location>
        <topology evidence="1">Multi-pass membrane protein</topology>
    </subcellularLocation>
</comment>
<reference evidence="7 8" key="1">
    <citation type="journal article" date="2016" name="Syst. Appl. Microbiol.">
        <title>Vibrio bivalvicida sp. nov., a novel larval pathogen for bivalve molluscs reared in a hatchery.</title>
        <authorList>
            <person name="Dubert J."/>
            <person name="Romalde J.L."/>
            <person name="Prado S."/>
            <person name="Barja J.L."/>
        </authorList>
    </citation>
    <scope>NUCLEOTIDE SEQUENCE [LARGE SCALE GENOMIC DNA]</scope>
    <source>
        <strain evidence="7 8">605</strain>
    </source>
</reference>
<feature type="transmembrane region" description="Helical" evidence="6">
    <location>
        <begin position="107"/>
        <end position="124"/>
    </location>
</feature>
<sequence>MKLKVFTALADQMFYSGGTFVFFVFLANVASEHVLGAYSLCLATVIFFQGIQRNLISIPLSISSDFTESFVRSLNQTSFFSSLIIGVISTVIVVVFCIMNSLSVIEWATYCLVLSLSLWVYEFKRRLLWRRGDYQNILRLCITNASFLFVLSSVLYVLSLDVIYAYPASFIIATLLVKAEVKISWRFDRQFVSKQLKLQKYEILSGFAFGGYNNLLIISSGFIFGPGMVALLSVARNLLQPVQVLISAVDSFDKVDSSKKYHSQGKSALIKSLMKSMAIVGLIAMPYMTATIFFSDEINELLYSGKYQDLVQVLLPFSIAYVFMIFGHFLENALYITKMAKQMFINRVVCALSAQLFLVASISYLGVFAMPSSMAIGWLIIVALSLHKVMGIDRDHQN</sequence>
<evidence type="ECO:0000256" key="4">
    <source>
        <dbReference type="ARBA" id="ARBA00022989"/>
    </source>
</evidence>
<accession>A0A177Y352</accession>
<keyword evidence="2" id="KW-1003">Cell membrane</keyword>
<protein>
    <submittedName>
        <fullName evidence="7">Transporter</fullName>
    </submittedName>
</protein>
<feature type="transmembrane region" description="Helical" evidence="6">
    <location>
        <begin position="136"/>
        <end position="157"/>
    </location>
</feature>
<organism evidence="7 8">
    <name type="scientific">Vibrio bivalvicida</name>
    <dbReference type="NCBI Taxonomy" id="1276888"/>
    <lineage>
        <taxon>Bacteria</taxon>
        <taxon>Pseudomonadati</taxon>
        <taxon>Pseudomonadota</taxon>
        <taxon>Gammaproteobacteria</taxon>
        <taxon>Vibrionales</taxon>
        <taxon>Vibrionaceae</taxon>
        <taxon>Vibrio</taxon>
        <taxon>Vibrio oreintalis group</taxon>
    </lineage>
</organism>